<name>A0AB39U4P8_9BIFI</name>
<dbReference type="KEGG" id="baqk:QN215_06610"/>
<accession>A0AB39U4P8</accession>
<dbReference type="RefSeq" id="WP_369343540.1">
    <property type="nucleotide sequence ID" value="NZ_CP129674.1"/>
</dbReference>
<dbReference type="InterPro" id="IPR036165">
    <property type="entry name" value="YefM-like_sf"/>
</dbReference>
<comment type="function">
    <text evidence="2">Antitoxin component of a type II toxin-antitoxin (TA) system.</text>
</comment>
<protein>
    <recommendedName>
        <fullName evidence="2">Antitoxin</fullName>
    </recommendedName>
</protein>
<evidence type="ECO:0000313" key="3">
    <source>
        <dbReference type="EMBL" id="XDS43945.1"/>
    </source>
</evidence>
<evidence type="ECO:0000256" key="2">
    <source>
        <dbReference type="RuleBase" id="RU362080"/>
    </source>
</evidence>
<dbReference type="InterPro" id="IPR006442">
    <property type="entry name" value="Antitoxin_Phd/YefM"/>
</dbReference>
<dbReference type="SUPFAM" id="SSF143120">
    <property type="entry name" value="YefM-like"/>
    <property type="match status" value="1"/>
</dbReference>
<organism evidence="3">
    <name type="scientific">Bifidobacterium aquikefiricola</name>
    <dbReference type="NCBI Taxonomy" id="3059038"/>
    <lineage>
        <taxon>Bacteria</taxon>
        <taxon>Bacillati</taxon>
        <taxon>Actinomycetota</taxon>
        <taxon>Actinomycetes</taxon>
        <taxon>Bifidobacteriales</taxon>
        <taxon>Bifidobacteriaceae</taxon>
        <taxon>Bifidobacterium</taxon>
    </lineage>
</organism>
<gene>
    <name evidence="3" type="ORF">QN215_06610</name>
</gene>
<dbReference type="Pfam" id="PF02604">
    <property type="entry name" value="PhdYeFM_antitox"/>
    <property type="match status" value="1"/>
</dbReference>
<comment type="similarity">
    <text evidence="1 2">Belongs to the phD/YefM antitoxin family.</text>
</comment>
<reference evidence="3" key="1">
    <citation type="submission" date="2023-07" db="EMBL/GenBank/DDBJ databases">
        <title>Bifidobacterium aquikefiriaerophilum sp. nov. and Bifidobacterium eccum sp. nov., isolated from water kefir.</title>
        <authorList>
            <person name="Breselge S."/>
            <person name="Bellassi P."/>
            <person name="Barcenilla C."/>
            <person name="Alvarez-Ordonez A."/>
            <person name="Morelli L."/>
            <person name="Cotter P.D."/>
        </authorList>
    </citation>
    <scope>NUCLEOTIDE SEQUENCE</scope>
    <source>
        <strain evidence="3">WK041_4_12</strain>
    </source>
</reference>
<dbReference type="NCBIfam" id="TIGR01552">
    <property type="entry name" value="phd_fam"/>
    <property type="match status" value="1"/>
</dbReference>
<dbReference type="AlphaFoldDB" id="A0AB39U4P8"/>
<evidence type="ECO:0000256" key="1">
    <source>
        <dbReference type="ARBA" id="ARBA00009981"/>
    </source>
</evidence>
<dbReference type="EMBL" id="CP129674">
    <property type="protein sequence ID" value="XDS43945.1"/>
    <property type="molecule type" value="Genomic_DNA"/>
</dbReference>
<sequence length="109" mass="12157">MSLSSALSVMDRLVPISDFNKGHATKAFERAEDGKPIFVMKRNVPTAVILSYHEYKGLIEELEDSSDFRLAAERIESDDNTANLSRSEALHAMQLNESDIEAAEQLEIS</sequence>
<proteinExistence type="inferred from homology"/>